<evidence type="ECO:0000256" key="2">
    <source>
        <dbReference type="ARBA" id="ARBA00022980"/>
    </source>
</evidence>
<sequence>MKKNLKKNNITYAVGRRKESSARIRLFEGHGENLVNGKKESEYFQGAVLSKLLAKPFDVTESGGKYYYTAKVVGGGKNGQLDALVLGIARALAKVSPDKFKFLLRKPGLLTRDSRARLRRMVGTGGKARRMKQSPKR</sequence>
<evidence type="ECO:0000256" key="1">
    <source>
        <dbReference type="ARBA" id="ARBA00005251"/>
    </source>
</evidence>
<dbReference type="InterPro" id="IPR020568">
    <property type="entry name" value="Ribosomal_Su5_D2-typ_SF"/>
</dbReference>
<keyword evidence="2 4" id="KW-0689">Ribosomal protein</keyword>
<dbReference type="InterPro" id="IPR020574">
    <property type="entry name" value="Ribosomal_uS9_CS"/>
</dbReference>
<evidence type="ECO:0000256" key="3">
    <source>
        <dbReference type="ARBA" id="ARBA00023274"/>
    </source>
</evidence>
<dbReference type="AlphaFoldDB" id="A0A0G0WS61"/>
<dbReference type="InterPro" id="IPR014721">
    <property type="entry name" value="Ribsml_uS5_D2-typ_fold_subgr"/>
</dbReference>
<dbReference type="GO" id="GO:0003723">
    <property type="term" value="F:RNA binding"/>
    <property type="evidence" value="ECO:0007669"/>
    <property type="project" value="TreeGrafter"/>
</dbReference>
<dbReference type="Gene3D" id="3.30.230.10">
    <property type="match status" value="1"/>
</dbReference>
<name>A0A0G0WS61_9BACT</name>
<dbReference type="NCBIfam" id="NF001099">
    <property type="entry name" value="PRK00132.1"/>
    <property type="match status" value="1"/>
</dbReference>
<dbReference type="PANTHER" id="PTHR21569">
    <property type="entry name" value="RIBOSOMAL PROTEIN S9"/>
    <property type="match status" value="1"/>
</dbReference>
<dbReference type="PROSITE" id="PS00360">
    <property type="entry name" value="RIBOSOMAL_S9"/>
    <property type="match status" value="1"/>
</dbReference>
<keyword evidence="3 4" id="KW-0687">Ribonucleoprotein</keyword>
<evidence type="ECO:0000313" key="7">
    <source>
        <dbReference type="Proteomes" id="UP000033858"/>
    </source>
</evidence>
<reference evidence="6 7" key="1">
    <citation type="journal article" date="2015" name="Nature">
        <title>rRNA introns, odd ribosomes, and small enigmatic genomes across a large radiation of phyla.</title>
        <authorList>
            <person name="Brown C.T."/>
            <person name="Hug L.A."/>
            <person name="Thomas B.C."/>
            <person name="Sharon I."/>
            <person name="Castelle C.J."/>
            <person name="Singh A."/>
            <person name="Wilkins M.J."/>
            <person name="Williams K.H."/>
            <person name="Banfield J.F."/>
        </authorList>
    </citation>
    <scope>NUCLEOTIDE SEQUENCE [LARGE SCALE GENOMIC DNA]</scope>
</reference>
<evidence type="ECO:0000313" key="6">
    <source>
        <dbReference type="EMBL" id="KKR87310.1"/>
    </source>
</evidence>
<dbReference type="SUPFAM" id="SSF54211">
    <property type="entry name" value="Ribosomal protein S5 domain 2-like"/>
    <property type="match status" value="1"/>
</dbReference>
<dbReference type="Proteomes" id="UP000033858">
    <property type="component" value="Unassembled WGS sequence"/>
</dbReference>
<evidence type="ECO:0000256" key="5">
    <source>
        <dbReference type="RuleBase" id="RU003816"/>
    </source>
</evidence>
<dbReference type="GO" id="GO:0022627">
    <property type="term" value="C:cytosolic small ribosomal subunit"/>
    <property type="evidence" value="ECO:0007669"/>
    <property type="project" value="TreeGrafter"/>
</dbReference>
<comment type="similarity">
    <text evidence="1 4">Belongs to the universal ribosomal protein uS9 family.</text>
</comment>
<dbReference type="PANTHER" id="PTHR21569:SF1">
    <property type="entry name" value="SMALL RIBOSOMAL SUBUNIT PROTEIN US9M"/>
    <property type="match status" value="1"/>
</dbReference>
<accession>A0A0G0WS61</accession>
<dbReference type="Pfam" id="PF00380">
    <property type="entry name" value="Ribosomal_S9"/>
    <property type="match status" value="1"/>
</dbReference>
<proteinExistence type="inferred from homology"/>
<evidence type="ECO:0000256" key="4">
    <source>
        <dbReference type="RuleBase" id="RU003815"/>
    </source>
</evidence>
<gene>
    <name evidence="6" type="ORF">UU32_C0006G0012</name>
</gene>
<dbReference type="InterPro" id="IPR023035">
    <property type="entry name" value="Ribosomal_uS9_bac/plastid"/>
</dbReference>
<dbReference type="EMBL" id="LCAE01000006">
    <property type="protein sequence ID" value="KKR87310.1"/>
    <property type="molecule type" value="Genomic_DNA"/>
</dbReference>
<organism evidence="6 7">
    <name type="scientific">Candidatus Woesebacteria bacterium GW2011_GWB1_41_10</name>
    <dbReference type="NCBI Taxonomy" id="1618577"/>
    <lineage>
        <taxon>Bacteria</taxon>
        <taxon>Candidatus Woeseibacteriota</taxon>
    </lineage>
</organism>
<protein>
    <recommendedName>
        <fullName evidence="5">30S ribosomal protein S9</fullName>
    </recommendedName>
</protein>
<dbReference type="GO" id="GO:0006412">
    <property type="term" value="P:translation"/>
    <property type="evidence" value="ECO:0007669"/>
    <property type="project" value="InterPro"/>
</dbReference>
<dbReference type="InterPro" id="IPR000754">
    <property type="entry name" value="Ribosomal_uS9"/>
</dbReference>
<comment type="caution">
    <text evidence="6">The sequence shown here is derived from an EMBL/GenBank/DDBJ whole genome shotgun (WGS) entry which is preliminary data.</text>
</comment>
<dbReference type="GO" id="GO:0003735">
    <property type="term" value="F:structural constituent of ribosome"/>
    <property type="evidence" value="ECO:0007669"/>
    <property type="project" value="InterPro"/>
</dbReference>